<feature type="region of interest" description="Disordered" evidence="2">
    <location>
        <begin position="1"/>
        <end position="179"/>
    </location>
</feature>
<feature type="region of interest" description="Disordered" evidence="2">
    <location>
        <begin position="1802"/>
        <end position="1885"/>
    </location>
</feature>
<feature type="coiled-coil region" evidence="1">
    <location>
        <begin position="747"/>
        <end position="785"/>
    </location>
</feature>
<dbReference type="Gene3D" id="1.20.58.1540">
    <property type="entry name" value="Actin interacting protein 3, C-terminal domain"/>
    <property type="match status" value="1"/>
</dbReference>
<feature type="compositionally biased region" description="Low complexity" evidence="2">
    <location>
        <begin position="56"/>
        <end position="87"/>
    </location>
</feature>
<feature type="compositionally biased region" description="Polar residues" evidence="2">
    <location>
        <begin position="141"/>
        <end position="155"/>
    </location>
</feature>
<accession>A0A8C7QAH8</accession>
<feature type="compositionally biased region" description="Basic and acidic residues" evidence="2">
    <location>
        <begin position="1254"/>
        <end position="1266"/>
    </location>
</feature>
<dbReference type="PANTHER" id="PTHR22741">
    <property type="entry name" value="P140CAP/SNIP-RELATED"/>
    <property type="match status" value="1"/>
</dbReference>
<feature type="region of interest" description="Disordered" evidence="2">
    <location>
        <begin position="204"/>
        <end position="227"/>
    </location>
</feature>
<feature type="compositionally biased region" description="Basic and acidic residues" evidence="2">
    <location>
        <begin position="1273"/>
        <end position="1289"/>
    </location>
</feature>
<feature type="compositionally biased region" description="Low complexity" evidence="2">
    <location>
        <begin position="1351"/>
        <end position="1367"/>
    </location>
</feature>
<feature type="compositionally biased region" description="Basic and acidic residues" evidence="2">
    <location>
        <begin position="1729"/>
        <end position="1744"/>
    </location>
</feature>
<dbReference type="Ensembl" id="ENSOMYT00000037706.2">
    <property type="protein sequence ID" value="ENSOMYP00000034580.2"/>
    <property type="gene ID" value="ENSOMYG00000015994.2"/>
</dbReference>
<feature type="compositionally biased region" description="Low complexity" evidence="2">
    <location>
        <begin position="1206"/>
        <end position="1217"/>
    </location>
</feature>
<feature type="compositionally biased region" description="Polar residues" evidence="2">
    <location>
        <begin position="1334"/>
        <end position="1350"/>
    </location>
</feature>
<feature type="compositionally biased region" description="Low complexity" evidence="2">
    <location>
        <begin position="1835"/>
        <end position="1851"/>
    </location>
</feature>
<feature type="compositionally biased region" description="Basic and acidic residues" evidence="2">
    <location>
        <begin position="204"/>
        <end position="213"/>
    </location>
</feature>
<evidence type="ECO:0000313" key="3">
    <source>
        <dbReference type="Ensembl" id="ENSOMYP00000034580.2"/>
    </source>
</evidence>
<reference evidence="3" key="1">
    <citation type="submission" date="2020-07" db="EMBL/GenBank/DDBJ databases">
        <title>A long reads based de novo assembly of the rainbow trout Arlee double haploid line genome.</title>
        <authorList>
            <person name="Gao G."/>
            <person name="Palti Y."/>
        </authorList>
    </citation>
    <scope>NUCLEOTIDE SEQUENCE [LARGE SCALE GENOMIC DNA]</scope>
</reference>
<dbReference type="GO" id="GO:0005737">
    <property type="term" value="C:cytoplasm"/>
    <property type="evidence" value="ECO:0007669"/>
    <property type="project" value="TreeGrafter"/>
</dbReference>
<evidence type="ECO:0000313" key="4">
    <source>
        <dbReference type="Proteomes" id="UP000694395"/>
    </source>
</evidence>
<feature type="compositionally biased region" description="Basic and acidic residues" evidence="2">
    <location>
        <begin position="1126"/>
        <end position="1140"/>
    </location>
</feature>
<feature type="region of interest" description="Disordered" evidence="2">
    <location>
        <begin position="1460"/>
        <end position="1508"/>
    </location>
</feature>
<protein>
    <submittedName>
        <fullName evidence="3">Si:ch211-285f17.1</fullName>
    </submittedName>
</protein>
<feature type="region of interest" description="Disordered" evidence="2">
    <location>
        <begin position="247"/>
        <end position="268"/>
    </location>
</feature>
<keyword evidence="1" id="KW-0175">Coiled coil</keyword>
<feature type="region of interest" description="Disordered" evidence="2">
    <location>
        <begin position="1543"/>
        <end position="1572"/>
    </location>
</feature>
<feature type="region of interest" description="Disordered" evidence="2">
    <location>
        <begin position="870"/>
        <end position="901"/>
    </location>
</feature>
<feature type="compositionally biased region" description="Low complexity" evidence="2">
    <location>
        <begin position="11"/>
        <end position="20"/>
    </location>
</feature>
<feature type="compositionally biased region" description="Polar residues" evidence="2">
    <location>
        <begin position="1158"/>
        <end position="1169"/>
    </location>
</feature>
<name>A0A8C7QAH8_ONCMY</name>
<evidence type="ECO:0000256" key="2">
    <source>
        <dbReference type="SAM" id="MobiDB-lite"/>
    </source>
</evidence>
<feature type="compositionally biased region" description="Low complexity" evidence="2">
    <location>
        <begin position="957"/>
        <end position="987"/>
    </location>
</feature>
<feature type="compositionally biased region" description="Low complexity" evidence="2">
    <location>
        <begin position="931"/>
        <end position="940"/>
    </location>
</feature>
<dbReference type="PANTHER" id="PTHR22741:SF11">
    <property type="entry name" value="SICKLE TAIL PROTEIN HOMOLOG"/>
    <property type="match status" value="1"/>
</dbReference>
<feature type="region of interest" description="Disordered" evidence="2">
    <location>
        <begin position="381"/>
        <end position="455"/>
    </location>
</feature>
<dbReference type="GeneTree" id="ENSGT00940000156098"/>
<feature type="compositionally biased region" description="Acidic residues" evidence="2">
    <location>
        <begin position="1615"/>
        <end position="1624"/>
    </location>
</feature>
<feature type="compositionally biased region" description="Polar residues" evidence="2">
    <location>
        <begin position="249"/>
        <end position="258"/>
    </location>
</feature>
<feature type="region of interest" description="Disordered" evidence="2">
    <location>
        <begin position="529"/>
        <end position="684"/>
    </location>
</feature>
<proteinExistence type="predicted"/>
<feature type="region of interest" description="Disordered" evidence="2">
    <location>
        <begin position="1074"/>
        <end position="1225"/>
    </location>
</feature>
<feature type="region of interest" description="Disordered" evidence="2">
    <location>
        <begin position="927"/>
        <end position="995"/>
    </location>
</feature>
<feature type="compositionally biased region" description="Low complexity" evidence="2">
    <location>
        <begin position="1096"/>
        <end position="1106"/>
    </location>
</feature>
<organism evidence="3 4">
    <name type="scientific">Oncorhynchus mykiss</name>
    <name type="common">Rainbow trout</name>
    <name type="synonym">Salmo gairdneri</name>
    <dbReference type="NCBI Taxonomy" id="8022"/>
    <lineage>
        <taxon>Eukaryota</taxon>
        <taxon>Metazoa</taxon>
        <taxon>Chordata</taxon>
        <taxon>Craniata</taxon>
        <taxon>Vertebrata</taxon>
        <taxon>Euteleostomi</taxon>
        <taxon>Actinopterygii</taxon>
        <taxon>Neopterygii</taxon>
        <taxon>Teleostei</taxon>
        <taxon>Protacanthopterygii</taxon>
        <taxon>Salmoniformes</taxon>
        <taxon>Salmonidae</taxon>
        <taxon>Salmoninae</taxon>
        <taxon>Oncorhynchus</taxon>
    </lineage>
</organism>
<feature type="region of interest" description="Disordered" evidence="2">
    <location>
        <begin position="1247"/>
        <end position="1402"/>
    </location>
</feature>
<feature type="compositionally biased region" description="Polar residues" evidence="2">
    <location>
        <begin position="647"/>
        <end position="658"/>
    </location>
</feature>
<dbReference type="InterPro" id="IPR051825">
    <property type="entry name" value="SRCIN1"/>
</dbReference>
<feature type="region of interest" description="Disordered" evidence="2">
    <location>
        <begin position="1725"/>
        <end position="1784"/>
    </location>
</feature>
<feature type="compositionally biased region" description="Polar residues" evidence="2">
    <location>
        <begin position="1380"/>
        <end position="1395"/>
    </location>
</feature>
<keyword evidence="4" id="KW-1185">Reference proteome</keyword>
<dbReference type="Proteomes" id="UP000694395">
    <property type="component" value="Chromosome 11"/>
</dbReference>
<sequence length="1885" mass="203747">MSKASRLARPSSAGAGSKVSSSRKEAPGGARARVVSVGEKLMRAGSDGTLTKQRGLAAAAPPALQQADKQQSQMQSQTQSHSQSQAQTMDMVAQPKSRISPPKASALPQGSMHKQTKSNLKVTSPEDAEHLSRRQGPPNGTPTRAQDPKSNSSRNVPRRHTLGGARSSREILAMQPSDMDKKREAFLEHLKQKYPHHASAIMGHQERLREQSRSPKHGLSSSSVGDQAEHLSLASLESLDTMSEADAPTTFTRGSRSRASLPVVRSTNQTRDRSLGVLYLQYGEETKQIRMPNEITSGDTIRALFVSAFPQQLTMKMLESPSVAVYVKDDMRNMYYELTDVRNITDHSCLKVYHKDPAQAFSHGPRPTNGDARMHREVMYGSRDGQHPPMRQLSMGPPPHHPMQGSLSPPTAHSLPPSPSRIPFGPRPGSMPGTATMPRERISNATPPARSVSPCPSAILERRDVKPDEDLSAMSPSLLRGGEGLYADPYLLLNEGRMGHGLAHGGHPPAGDIVDHGSLAGYHRVSIRSTGSYSGPSPTEAMEQPSLYRQKSRKYGDSQLPTLGSKTPPPSPHRMAEVRMIDIHGAPPPPSGIPQERSSPVRQSFRKEEVVKSRNNMASPVVPDLQGGHGPIPPANDPQTRERPMKTSRQASPVQSAHSAGGSPILAPKSAALPSESGSTPALPGSAPFQANLFQFKKNVSDLRLQLHQMRQLQLQNQEALCVQLKRAEQEISIKLAEAMKHLEDPVQRQRALVEEDRREYLGLEERVLNQLEELEHYVDTLKRETSSAGAHRAVTLKHVEEGAVSLRKVGESLAGLRGEFPPLQTRMRSVLRVEVEAVKFLKEEPHKLDSMLKRVKCLTETLSSLRRCATTPIESSPATSTMVDPDPPAEPPASPSALPEPQISSIRSEVVMPSCPMVIHHVQSSPVHIQQSQQSAALLVQPSPPITPTHSQGRDSPSSAKGSTGTASSSNSNPSSQGGSPAQQKKTPAATASANQELPTQALVNNGSNGTGNFFIEEILTKSSKSKNRAMSIKAAEKEWEERRQNMGHYDGREFERILDEAQANMMKGIPCREVPSEGEASAVTPAALEDQVDSPKPVTPTTEETPPEPSSEKPAIAKLAGPEKLPKPVLEKPTDKVGKVSLEASKSPPPPPPRKTFSSSGMTTTRSGEVVYTSRNESASGQEEEEAEVPAAQRKPTKIPPETTPSTPAPVAASAIHEEEDDEGDKIMAELQVFQKCTVKDVGVKSSVLETHPTRVEPQIRELRPGALLPLKEKKSSENTREDKDPNADENGNTTPLRQSPGVIYYVTGQISKEQPPPLAPVEEAPECRDNPTLSPSQVSNVNANDNSPSQQPQQPQPKPQQLGPPISPKPLFLNCPSPLSQKQVVSSESLKTSPGILDGVLESPMVNTVDKPQISTVKRLESPVSSVIQESSISLRKSVVLPAALPKVSPPITITEAPKAVASPTEKALSEATNQPRDQPRPKYEEVEEEAFLSPDLPGEAGPPPPDNIAFMITNTKVQALSCGEYQDLVNAKRGIQTVTVGGGPGNRDMTHTTPGGDGGSSVGSQDDSFNNKKPVIIIFDEPMDIRSAYKRLSTVFECEEELERMLAAERIDEEDEELEETWGSSGGLQVKVGPEGGERAAGPTAIKAPSGALCSSSTDLSHSSSSSAELVESSSDGKPDGKKKFKFKFPKKQLAALSQAIRTGTKTGKKTLQVVVYEDEEESDGTVRQHKEAKRFEIQSRSKQSVLPADMSPKAQAPAVVRREHSDSQGRTAEIRKSTYKTLDSLEQTIKQLETTISEMGPARPHQEEPVRSAASVEPQAGCGESEGLKRSLSLPSKSSLPKVPQPNKASSLRKKTKPQLLPRPAALPTATINPSQQVSF</sequence>
<evidence type="ECO:0000256" key="1">
    <source>
        <dbReference type="SAM" id="Coils"/>
    </source>
</evidence>
<feature type="region of interest" description="Disordered" evidence="2">
    <location>
        <begin position="1614"/>
        <end position="1689"/>
    </location>
</feature>
<feature type="compositionally biased region" description="Polar residues" evidence="2">
    <location>
        <begin position="1875"/>
        <end position="1885"/>
    </location>
</feature>
<feature type="compositionally biased region" description="Basic and acidic residues" evidence="2">
    <location>
        <begin position="1765"/>
        <end position="1781"/>
    </location>
</feature>
<reference evidence="3" key="3">
    <citation type="submission" date="2025-09" db="UniProtKB">
        <authorList>
            <consortium name="Ensembl"/>
        </authorList>
    </citation>
    <scope>IDENTIFICATION</scope>
</reference>
<feature type="compositionally biased region" description="Polar residues" evidence="2">
    <location>
        <begin position="873"/>
        <end position="883"/>
    </location>
</feature>
<feature type="compositionally biased region" description="Pro residues" evidence="2">
    <location>
        <begin position="886"/>
        <end position="895"/>
    </location>
</feature>
<feature type="compositionally biased region" description="Low complexity" evidence="2">
    <location>
        <begin position="1659"/>
        <end position="1678"/>
    </location>
</feature>
<reference evidence="3" key="2">
    <citation type="submission" date="2025-08" db="UniProtKB">
        <authorList>
            <consortium name="Ensembl"/>
        </authorList>
    </citation>
    <scope>IDENTIFICATION</scope>
</reference>